<dbReference type="AlphaFoldDB" id="A0A1T4SZB7"/>
<dbReference type="InterPro" id="IPR052894">
    <property type="entry name" value="AsmA-related"/>
</dbReference>
<keyword evidence="2" id="KW-0812">Transmembrane</keyword>
<keyword evidence="2" id="KW-0472">Membrane</keyword>
<feature type="region of interest" description="Disordered" evidence="1">
    <location>
        <begin position="749"/>
        <end position="770"/>
    </location>
</feature>
<keyword evidence="5" id="KW-1185">Reference proteome</keyword>
<dbReference type="RefSeq" id="WP_085937100.1">
    <property type="nucleotide sequence ID" value="NZ_FUWJ01000011.1"/>
</dbReference>
<protein>
    <submittedName>
        <fullName evidence="4">Uncharacterized protein involved in outer membrane biogenesis</fullName>
    </submittedName>
</protein>
<dbReference type="STRING" id="225324.SAMN02745126_05366"/>
<evidence type="ECO:0000313" key="4">
    <source>
        <dbReference type="EMBL" id="SKA33584.1"/>
    </source>
</evidence>
<reference evidence="5" key="1">
    <citation type="submission" date="2017-02" db="EMBL/GenBank/DDBJ databases">
        <authorList>
            <person name="Varghese N."/>
            <person name="Submissions S."/>
        </authorList>
    </citation>
    <scope>NUCLEOTIDE SEQUENCE [LARGE SCALE GENOMIC DNA]</scope>
    <source>
        <strain evidence="5">ATCC 27094</strain>
    </source>
</reference>
<dbReference type="InterPro" id="IPR007844">
    <property type="entry name" value="AsmA"/>
</dbReference>
<evidence type="ECO:0000259" key="3">
    <source>
        <dbReference type="Pfam" id="PF05170"/>
    </source>
</evidence>
<proteinExistence type="predicted"/>
<keyword evidence="2" id="KW-1133">Transmembrane helix</keyword>
<gene>
    <name evidence="4" type="ORF">SAMN02745126_05366</name>
</gene>
<feature type="region of interest" description="Disordered" evidence="1">
    <location>
        <begin position="351"/>
        <end position="372"/>
    </location>
</feature>
<dbReference type="GO" id="GO:0090313">
    <property type="term" value="P:regulation of protein targeting to membrane"/>
    <property type="evidence" value="ECO:0007669"/>
    <property type="project" value="TreeGrafter"/>
</dbReference>
<dbReference type="Pfam" id="PF05170">
    <property type="entry name" value="AsmA"/>
    <property type="match status" value="2"/>
</dbReference>
<accession>A0A1T4SZB7</accession>
<dbReference type="GO" id="GO:0005886">
    <property type="term" value="C:plasma membrane"/>
    <property type="evidence" value="ECO:0007669"/>
    <property type="project" value="TreeGrafter"/>
</dbReference>
<dbReference type="Proteomes" id="UP000190092">
    <property type="component" value="Unassembled WGS sequence"/>
</dbReference>
<evidence type="ECO:0000256" key="1">
    <source>
        <dbReference type="SAM" id="MobiDB-lite"/>
    </source>
</evidence>
<feature type="transmembrane region" description="Helical" evidence="2">
    <location>
        <begin position="9"/>
        <end position="31"/>
    </location>
</feature>
<feature type="compositionally biased region" description="Low complexity" evidence="1">
    <location>
        <begin position="547"/>
        <end position="560"/>
    </location>
</feature>
<dbReference type="EMBL" id="FUWJ01000011">
    <property type="protein sequence ID" value="SKA33584.1"/>
    <property type="molecule type" value="Genomic_DNA"/>
</dbReference>
<evidence type="ECO:0000256" key="2">
    <source>
        <dbReference type="SAM" id="Phobius"/>
    </source>
</evidence>
<dbReference type="PANTHER" id="PTHR30441:SF4">
    <property type="entry name" value="PROTEIN ASMA"/>
    <property type="match status" value="1"/>
</dbReference>
<feature type="region of interest" description="Disordered" evidence="1">
    <location>
        <begin position="541"/>
        <end position="563"/>
    </location>
</feature>
<dbReference type="PANTHER" id="PTHR30441">
    <property type="entry name" value="DUF748 DOMAIN-CONTAINING PROTEIN"/>
    <property type="match status" value="1"/>
</dbReference>
<name>A0A1T4SZB7_9HYPH</name>
<feature type="domain" description="AsmA" evidence="3">
    <location>
        <begin position="15"/>
        <end position="203"/>
    </location>
</feature>
<evidence type="ECO:0000313" key="5">
    <source>
        <dbReference type="Proteomes" id="UP000190092"/>
    </source>
</evidence>
<organism evidence="4 5">
    <name type="scientific">Enhydrobacter aerosaccus</name>
    <dbReference type="NCBI Taxonomy" id="225324"/>
    <lineage>
        <taxon>Bacteria</taxon>
        <taxon>Pseudomonadati</taxon>
        <taxon>Pseudomonadota</taxon>
        <taxon>Alphaproteobacteria</taxon>
        <taxon>Hyphomicrobiales</taxon>
        <taxon>Enhydrobacter</taxon>
    </lineage>
</organism>
<sequence length="1086" mass="109925">MSPSTRNKVLIGAGSILGLVIVALLLVPAFVDLNGRKAELAAEVKKATGRDLVIDGPISLSILPSPSVSATGVKFFNMPGAKNPNMVEVRSVIVRPSVLALLAGRLEVSEVVLDQPKIVLEVNAEGKPNWEFAPSVAEAKPVASKPSSPRPLSLGTLAIRDGTLIFSDAQQGISVVAEKANLSASVGSLDGPYSAAGSATINGAPLSFDVGIGAKGGEGYPARIAVSTPDGKLSFDGRLSELGPAARLSGAANVSASSLSGFTTTLVGLAGRKPLALPPLLSGKFSFEGGIDVSQGGFAAKDFKIALGNDSGSGSLSIALKPTLAVEATLSVPRLDLDAWLAALSQPSAPTATPAAASDNAPKPAGGSAAAAPAAPPQESLFAVANAKVAIDAGEVLYNKQAVRNVSLQLESRGGVVAVPKLSAALPGDAVLEAKSTLSGDPARPSASGEFSLVAPKLRETLQWLAVDVAALPSGKFTRLSIKGRMTSSRGDVQVPDATVELDGMNATGGLTVTFGVPLSIATRIELDTLDLDSLLAGAGDGKTGTSSAPAPQSASAAPSTKRQAVAGPLLELKAKVGRLIYNKQTATGVEVDAALQGETLKLNDLKVANFATARFAVRGTVADFRSELPRPDIAFNFDADNMTQFLKAVGSTAPDELGHVAMSGGVAGTIEQLTIKDFSVSAMGESAKASGTLSMPGAAGGKPQAVGYKGSVTFNGQTIEGSVDAKLEGRPQITADLRTSLLDLDKLSAGSGSARPSTPARGAASAKPVDKTIDTSALRGVDGSLKLVAATFVSAPLRLNNVTIVASLKDGVLTLSQFKGGLFGGTLELAGTVNATQPALAFDIKGDANSIYLGEMLRSMAGTNIFGGTIKITVDGRLNANGIAIRGSGATPEQLKSSMAGGAQLSGHVYAGADKALTTLGTAATGVVGGVIDNTLGNALGIIGHTAGVGVSNMLNAASLLLNRFVNRDNPISGRVDIAGGILTDKGLAVQGDRATANIATRTDLIHSSTNTTVNFVIAEDPSAPYVIVSLRGALSSPSFSVSRGTAKDPPGFVNTLEQGVTAPARQILPNVPIPNIPIPNIFGR</sequence>
<dbReference type="OrthoDB" id="9816380at2"/>
<feature type="domain" description="AsmA" evidence="3">
    <location>
        <begin position="713"/>
        <end position="906"/>
    </location>
</feature>